<evidence type="ECO:0000256" key="1">
    <source>
        <dbReference type="SAM" id="Phobius"/>
    </source>
</evidence>
<protein>
    <recommendedName>
        <fullName evidence="4">DUF2784 domain-containing protein</fullName>
    </recommendedName>
</protein>
<dbReference type="RefSeq" id="WP_203653987.1">
    <property type="nucleotide sequence ID" value="NZ_BAAAZM010000016.1"/>
</dbReference>
<keyword evidence="3" id="KW-1185">Reference proteome</keyword>
<comment type="caution">
    <text evidence="2">The sequence shown here is derived from an EMBL/GenBank/DDBJ whole genome shotgun (WGS) entry which is preliminary data.</text>
</comment>
<feature type="transmembrane region" description="Helical" evidence="1">
    <location>
        <begin position="6"/>
        <end position="28"/>
    </location>
</feature>
<dbReference type="InterPro" id="IPR021218">
    <property type="entry name" value="DUF2784"/>
</dbReference>
<evidence type="ECO:0008006" key="4">
    <source>
        <dbReference type="Google" id="ProtNLM"/>
    </source>
</evidence>
<gene>
    <name evidence="2" type="ORF">Aru02nite_01060</name>
</gene>
<evidence type="ECO:0000313" key="2">
    <source>
        <dbReference type="EMBL" id="GID09217.1"/>
    </source>
</evidence>
<keyword evidence="1" id="KW-0472">Membrane</keyword>
<feature type="transmembrane region" description="Helical" evidence="1">
    <location>
        <begin position="93"/>
        <end position="112"/>
    </location>
</feature>
<evidence type="ECO:0000313" key="3">
    <source>
        <dbReference type="Proteomes" id="UP000612808"/>
    </source>
</evidence>
<proteinExistence type="predicted"/>
<feature type="transmembrane region" description="Helical" evidence="1">
    <location>
        <begin position="35"/>
        <end position="53"/>
    </location>
</feature>
<dbReference type="Pfam" id="PF10861">
    <property type="entry name" value="DUF2784"/>
    <property type="match status" value="1"/>
</dbReference>
<organism evidence="2 3">
    <name type="scientific">Actinocatenispora rupis</name>
    <dbReference type="NCBI Taxonomy" id="519421"/>
    <lineage>
        <taxon>Bacteria</taxon>
        <taxon>Bacillati</taxon>
        <taxon>Actinomycetota</taxon>
        <taxon>Actinomycetes</taxon>
        <taxon>Micromonosporales</taxon>
        <taxon>Micromonosporaceae</taxon>
        <taxon>Actinocatenispora</taxon>
    </lineage>
</organism>
<reference evidence="2" key="1">
    <citation type="submission" date="2021-01" db="EMBL/GenBank/DDBJ databases">
        <title>Whole genome shotgun sequence of Actinocatenispora rupis NBRC 107355.</title>
        <authorList>
            <person name="Komaki H."/>
            <person name="Tamura T."/>
        </authorList>
    </citation>
    <scope>NUCLEOTIDE SEQUENCE</scope>
    <source>
        <strain evidence="2">NBRC 107355</strain>
    </source>
</reference>
<sequence length="117" mass="12441">MVVRAAAYLLGAVHLAYLLYVVLGGWLALRWRITIGAHLAAVGWAVAVVAGHLPCPLTAGQDALRARLGEPPLPGGFIDAYLRGVVFPTGYEVAAQVAVAALVLASWTLYVLRPLRR</sequence>
<dbReference type="EMBL" id="BOMB01000001">
    <property type="protein sequence ID" value="GID09217.1"/>
    <property type="molecule type" value="Genomic_DNA"/>
</dbReference>
<dbReference type="Proteomes" id="UP000612808">
    <property type="component" value="Unassembled WGS sequence"/>
</dbReference>
<keyword evidence="1" id="KW-0812">Transmembrane</keyword>
<accession>A0A8J3NA67</accession>
<keyword evidence="1" id="KW-1133">Transmembrane helix</keyword>
<name>A0A8J3NA67_9ACTN</name>
<dbReference type="AlphaFoldDB" id="A0A8J3NA67"/>